<accession>A0A645HKG6</accession>
<comment type="caution">
    <text evidence="1">The sequence shown here is derived from an EMBL/GenBank/DDBJ whole genome shotgun (WGS) entry which is preliminary data.</text>
</comment>
<evidence type="ECO:0000313" key="1">
    <source>
        <dbReference type="EMBL" id="MPN39487.1"/>
    </source>
</evidence>
<protein>
    <submittedName>
        <fullName evidence="1">Uncharacterized protein</fullName>
    </submittedName>
</protein>
<sequence length="150" mass="16569">MVHAIVVLDQAGYEHSDIIDREFADQCRQQDHQLTMRLLPVCNDCLQHTSQGLVLLLEGSTRRLKLLNFQHQLAPAVLHCLHGHVGSCLCNAICHSLLIVALCQIFSIPFFLSPAKSAKFIQKPELGQETLYLAAGQLPNILSTHGHVSG</sequence>
<dbReference type="AlphaFoldDB" id="A0A645HKG6"/>
<organism evidence="1">
    <name type="scientific">bioreactor metagenome</name>
    <dbReference type="NCBI Taxonomy" id="1076179"/>
    <lineage>
        <taxon>unclassified sequences</taxon>
        <taxon>metagenomes</taxon>
        <taxon>ecological metagenomes</taxon>
    </lineage>
</organism>
<proteinExistence type="predicted"/>
<name>A0A645HKG6_9ZZZZ</name>
<dbReference type="EMBL" id="VSSQ01095335">
    <property type="protein sequence ID" value="MPN39487.1"/>
    <property type="molecule type" value="Genomic_DNA"/>
</dbReference>
<reference evidence="1" key="1">
    <citation type="submission" date="2019-08" db="EMBL/GenBank/DDBJ databases">
        <authorList>
            <person name="Kucharzyk K."/>
            <person name="Murdoch R.W."/>
            <person name="Higgins S."/>
            <person name="Loffler F."/>
        </authorList>
    </citation>
    <scope>NUCLEOTIDE SEQUENCE</scope>
</reference>
<gene>
    <name evidence="1" type="ORF">SDC9_187015</name>
</gene>